<dbReference type="Gene3D" id="2.30.30.60">
    <property type="match status" value="1"/>
</dbReference>
<sequence length="996" mass="112766">MSESKQEEYEEQERKVSFRSSELRHRKPRNVATMVMQMNRESKRNLFDEDDNHNNNTNLLDSTRRTSAALIRSRSNEQGRRRQKAHRRYYSAFNVPYHEDAAANDTPSELADTSIPLFGPSQAPTSSLLNHAQHLENLFQTPARGFNDLLEPYSSPFYGTEISYHSQRNRRSITEEETEGDDDDDDSEDDISDVSSQDEEKQDVEQGNQVPQEKTRLIETTTTSKRRKSCCCRLTRVCRAFVQVVKPEEVLTNIHHFLSTTFLLLIVPCLIAASILYYSLDNPDLEFLPTQARLSWFMLFIVRLSVTFTLARMTQWMFEVLTMRTTIFARACGPLFALVMMQSMGWPLLACSWGCWNLIILHGDSNFVKHWFYWTGIKLFSIQFNRGDGILASELYGRFLAAIILLGVAAAIKRTFVALYLSRRMLQHYRGQLEKVMSQVKLVMEVTELAAQTDEPSFNERLSKVINEGGSAAEVVDRSKRNKLVETQTVLDAQNSGMNAKMKWNMLKERALNDRYTMNFNGDEVSTAGRTSAAGSTGERSTARKNTLKMIFDGLERWPEPEDKGRKNTASSLHDILQFRKAMAFMETQFPFSEKFGPVANRKQCVKNAMKVYKRLLRFTPGQQTLSFDVIGALAFRDDQTLDENRAIALLRVFLPDKNEALTMLAFVNSTDNVYKQLRYLRAALSNSSKIDSVLEDSFNGVFYAVLAVILLCLCGFNPWPLLVSFSTLTVSFAFAFGPSVAKNVEGVLMIAVRRPYDIGDRITISGAESLVNPPLANSWLVEDITLTTTTLRFASTNEVASLNNSSLASSRIVNCSRSPKAQVTIRIQLDVDTSQRDIDEFRKRIETYLSDNPRIWVGLIQSRTDDINSDAGYATMMYRAQHVKPWQDLGPIMSARGEWQRFAENTATDMGIIYDSPPRQMTIGVGLAAESKQNKATEGQNKTASFIRSLSKEKSGGQHERKTTDERVFGSISKYMEDSQPAPTTLAMSEQAAAD</sequence>
<feature type="region of interest" description="Disordered" evidence="1">
    <location>
        <begin position="160"/>
        <end position="219"/>
    </location>
</feature>
<dbReference type="Pfam" id="PF00924">
    <property type="entry name" value="MS_channel_2nd"/>
    <property type="match status" value="1"/>
</dbReference>
<evidence type="ECO:0000256" key="2">
    <source>
        <dbReference type="SAM" id="Phobius"/>
    </source>
</evidence>
<feature type="transmembrane region" description="Helical" evidence="2">
    <location>
        <begin position="262"/>
        <end position="280"/>
    </location>
</feature>
<reference evidence="4" key="1">
    <citation type="submission" date="2020-06" db="EMBL/GenBank/DDBJ databases">
        <authorList>
            <consortium name="Plant Systems Biology data submission"/>
        </authorList>
    </citation>
    <scope>NUCLEOTIDE SEQUENCE</scope>
    <source>
        <strain evidence="4">D6</strain>
    </source>
</reference>
<gene>
    <name evidence="4" type="ORF">SEMRO_1318_G262230.1</name>
</gene>
<keyword evidence="5" id="KW-1185">Reference proteome</keyword>
<feature type="region of interest" description="Disordered" evidence="1">
    <location>
        <begin position="931"/>
        <end position="996"/>
    </location>
</feature>
<evidence type="ECO:0000313" key="4">
    <source>
        <dbReference type="EMBL" id="CAB9522567.1"/>
    </source>
</evidence>
<feature type="transmembrane region" description="Helical" evidence="2">
    <location>
        <begin position="292"/>
        <end position="311"/>
    </location>
</feature>
<feature type="domain" description="Mechanosensitive ion channel MscS" evidence="3">
    <location>
        <begin position="743"/>
        <end position="818"/>
    </location>
</feature>
<dbReference type="AlphaFoldDB" id="A0A9N8HRG2"/>
<feature type="transmembrane region" description="Helical" evidence="2">
    <location>
        <begin position="332"/>
        <end position="359"/>
    </location>
</feature>
<proteinExistence type="predicted"/>
<feature type="region of interest" description="Disordered" evidence="1">
    <location>
        <begin position="1"/>
        <end position="30"/>
    </location>
</feature>
<feature type="transmembrane region" description="Helical" evidence="2">
    <location>
        <begin position="399"/>
        <end position="421"/>
    </location>
</feature>
<keyword evidence="2" id="KW-0472">Membrane</keyword>
<organism evidence="4 5">
    <name type="scientific">Seminavis robusta</name>
    <dbReference type="NCBI Taxonomy" id="568900"/>
    <lineage>
        <taxon>Eukaryota</taxon>
        <taxon>Sar</taxon>
        <taxon>Stramenopiles</taxon>
        <taxon>Ochrophyta</taxon>
        <taxon>Bacillariophyta</taxon>
        <taxon>Bacillariophyceae</taxon>
        <taxon>Bacillariophycidae</taxon>
        <taxon>Naviculales</taxon>
        <taxon>Naviculaceae</taxon>
        <taxon>Seminavis</taxon>
    </lineage>
</organism>
<dbReference type="GO" id="GO:0016020">
    <property type="term" value="C:membrane"/>
    <property type="evidence" value="ECO:0007669"/>
    <property type="project" value="InterPro"/>
</dbReference>
<dbReference type="GO" id="GO:0005262">
    <property type="term" value="F:calcium channel activity"/>
    <property type="evidence" value="ECO:0007669"/>
    <property type="project" value="TreeGrafter"/>
</dbReference>
<feature type="transmembrane region" description="Helical" evidence="2">
    <location>
        <begin position="701"/>
        <end position="720"/>
    </location>
</feature>
<feature type="compositionally biased region" description="Acidic residues" evidence="1">
    <location>
        <begin position="175"/>
        <end position="202"/>
    </location>
</feature>
<evidence type="ECO:0000313" key="5">
    <source>
        <dbReference type="Proteomes" id="UP001153069"/>
    </source>
</evidence>
<dbReference type="GO" id="GO:0006874">
    <property type="term" value="P:intracellular calcium ion homeostasis"/>
    <property type="evidence" value="ECO:0007669"/>
    <property type="project" value="TreeGrafter"/>
</dbReference>
<dbReference type="InterPro" id="IPR006685">
    <property type="entry name" value="MscS_channel_2nd"/>
</dbReference>
<feature type="compositionally biased region" description="Polar residues" evidence="1">
    <location>
        <begin position="205"/>
        <end position="219"/>
    </location>
</feature>
<dbReference type="InterPro" id="IPR023408">
    <property type="entry name" value="MscS_beta-dom_sf"/>
</dbReference>
<name>A0A9N8HRG2_9STRA</name>
<evidence type="ECO:0000259" key="3">
    <source>
        <dbReference type="Pfam" id="PF00924"/>
    </source>
</evidence>
<feature type="compositionally biased region" description="Polar residues" evidence="1">
    <location>
        <begin position="935"/>
        <end position="949"/>
    </location>
</feature>
<dbReference type="PANTHER" id="PTHR31323:SF1">
    <property type="entry name" value="MECHANOSENSITIVE ION CHANNEL PROTEIN"/>
    <property type="match status" value="1"/>
</dbReference>
<keyword evidence="2" id="KW-1133">Transmembrane helix</keyword>
<keyword evidence="2" id="KW-0812">Transmembrane</keyword>
<protein>
    <submittedName>
        <fullName evidence="4">Mechanosensitive ion channel protein</fullName>
    </submittedName>
</protein>
<dbReference type="EMBL" id="CAICTM010001316">
    <property type="protein sequence ID" value="CAB9522567.1"/>
    <property type="molecule type" value="Genomic_DNA"/>
</dbReference>
<accession>A0A9N8HRG2</accession>
<dbReference type="Proteomes" id="UP001153069">
    <property type="component" value="Unassembled WGS sequence"/>
</dbReference>
<dbReference type="PANTHER" id="PTHR31323">
    <property type="entry name" value="MECHANOSENSITIVE ION CHANNEL PROTEIN MSY2"/>
    <property type="match status" value="1"/>
</dbReference>
<feature type="compositionally biased region" description="Basic and acidic residues" evidence="1">
    <location>
        <begin position="1"/>
        <end position="16"/>
    </location>
</feature>
<feature type="compositionally biased region" description="Basic and acidic residues" evidence="1">
    <location>
        <begin position="951"/>
        <end position="969"/>
    </location>
</feature>
<comment type="caution">
    <text evidence="4">The sequence shown here is derived from an EMBL/GenBank/DDBJ whole genome shotgun (WGS) entry which is preliminary data.</text>
</comment>
<evidence type="ECO:0000256" key="1">
    <source>
        <dbReference type="SAM" id="MobiDB-lite"/>
    </source>
</evidence>
<dbReference type="OrthoDB" id="46580at2759"/>